<dbReference type="Proteomes" id="UP000256373">
    <property type="component" value="Unassembled WGS sequence"/>
</dbReference>
<dbReference type="PANTHER" id="PTHR43133:SF46">
    <property type="entry name" value="RNA POLYMERASE SIGMA-70 FACTOR ECF SUBFAMILY"/>
    <property type="match status" value="1"/>
</dbReference>
<dbReference type="Gene3D" id="1.10.10.10">
    <property type="entry name" value="Winged helix-like DNA-binding domain superfamily/Winged helix DNA-binding domain"/>
    <property type="match status" value="1"/>
</dbReference>
<evidence type="ECO:0000313" key="8">
    <source>
        <dbReference type="Proteomes" id="UP000256373"/>
    </source>
</evidence>
<evidence type="ECO:0000259" key="6">
    <source>
        <dbReference type="Pfam" id="PF08281"/>
    </source>
</evidence>
<dbReference type="InterPro" id="IPR036388">
    <property type="entry name" value="WH-like_DNA-bd_sf"/>
</dbReference>
<evidence type="ECO:0000313" key="7">
    <source>
        <dbReference type="EMBL" id="REA62860.1"/>
    </source>
</evidence>
<dbReference type="Gene3D" id="1.10.1740.10">
    <property type="match status" value="1"/>
</dbReference>
<protein>
    <submittedName>
        <fullName evidence="7">Sigma-70 family RNA polymerase sigma factor</fullName>
    </submittedName>
</protein>
<dbReference type="InterPro" id="IPR014284">
    <property type="entry name" value="RNA_pol_sigma-70_dom"/>
</dbReference>
<reference evidence="7 8" key="1">
    <citation type="submission" date="2018-07" db="EMBL/GenBank/DDBJ databases">
        <title>Dyadobacter roseus sp. nov., isolated from rose rhizosphere soil.</title>
        <authorList>
            <person name="Chen L."/>
        </authorList>
    </citation>
    <scope>NUCLEOTIDE SEQUENCE [LARGE SCALE GENOMIC DNA]</scope>
    <source>
        <strain evidence="7 8">RS19</strain>
    </source>
</reference>
<dbReference type="EMBL" id="QNUL01000004">
    <property type="protein sequence ID" value="REA62860.1"/>
    <property type="molecule type" value="Genomic_DNA"/>
</dbReference>
<dbReference type="CDD" id="cd06171">
    <property type="entry name" value="Sigma70_r4"/>
    <property type="match status" value="1"/>
</dbReference>
<gene>
    <name evidence="7" type="ORF">DSL64_08030</name>
</gene>
<evidence type="ECO:0000256" key="3">
    <source>
        <dbReference type="ARBA" id="ARBA00023082"/>
    </source>
</evidence>
<organism evidence="7 8">
    <name type="scientific">Dyadobacter luteus</name>
    <dbReference type="NCBI Taxonomy" id="2259619"/>
    <lineage>
        <taxon>Bacteria</taxon>
        <taxon>Pseudomonadati</taxon>
        <taxon>Bacteroidota</taxon>
        <taxon>Cytophagia</taxon>
        <taxon>Cytophagales</taxon>
        <taxon>Spirosomataceae</taxon>
        <taxon>Dyadobacter</taxon>
    </lineage>
</organism>
<dbReference type="Pfam" id="PF08281">
    <property type="entry name" value="Sigma70_r4_2"/>
    <property type="match status" value="1"/>
</dbReference>
<feature type="domain" description="RNA polymerase sigma factor 70 region 4 type 2" evidence="6">
    <location>
        <begin position="136"/>
        <end position="176"/>
    </location>
</feature>
<keyword evidence="2" id="KW-0805">Transcription regulation</keyword>
<keyword evidence="3" id="KW-0731">Sigma factor</keyword>
<evidence type="ECO:0000259" key="5">
    <source>
        <dbReference type="Pfam" id="PF04542"/>
    </source>
</evidence>
<dbReference type="PANTHER" id="PTHR43133">
    <property type="entry name" value="RNA POLYMERASE ECF-TYPE SIGMA FACTO"/>
    <property type="match status" value="1"/>
</dbReference>
<dbReference type="Pfam" id="PF04542">
    <property type="entry name" value="Sigma70_r2"/>
    <property type="match status" value="1"/>
</dbReference>
<dbReference type="SUPFAM" id="SSF88659">
    <property type="entry name" value="Sigma3 and sigma4 domains of RNA polymerase sigma factors"/>
    <property type="match status" value="1"/>
</dbReference>
<dbReference type="InterPro" id="IPR013325">
    <property type="entry name" value="RNA_pol_sigma_r2"/>
</dbReference>
<keyword evidence="4" id="KW-0804">Transcription</keyword>
<dbReference type="GO" id="GO:0003677">
    <property type="term" value="F:DNA binding"/>
    <property type="evidence" value="ECO:0007669"/>
    <property type="project" value="InterPro"/>
</dbReference>
<feature type="domain" description="RNA polymerase sigma-70 region 2" evidence="5">
    <location>
        <begin position="30"/>
        <end position="95"/>
    </location>
</feature>
<evidence type="ECO:0000256" key="4">
    <source>
        <dbReference type="ARBA" id="ARBA00023163"/>
    </source>
</evidence>
<dbReference type="RefSeq" id="WP_115830156.1">
    <property type="nucleotide sequence ID" value="NZ_QNUL01000004.1"/>
</dbReference>
<comment type="caution">
    <text evidence="7">The sequence shown here is derived from an EMBL/GenBank/DDBJ whole genome shotgun (WGS) entry which is preliminary data.</text>
</comment>
<dbReference type="InterPro" id="IPR013249">
    <property type="entry name" value="RNA_pol_sigma70_r4_t2"/>
</dbReference>
<name>A0A3D8YEA6_9BACT</name>
<dbReference type="OrthoDB" id="9150024at2"/>
<comment type="similarity">
    <text evidence="1">Belongs to the sigma-70 factor family. ECF subfamily.</text>
</comment>
<keyword evidence="8" id="KW-1185">Reference proteome</keyword>
<evidence type="ECO:0000256" key="2">
    <source>
        <dbReference type="ARBA" id="ARBA00023015"/>
    </source>
</evidence>
<dbReference type="InterPro" id="IPR013324">
    <property type="entry name" value="RNA_pol_sigma_r3/r4-like"/>
</dbReference>
<dbReference type="InterPro" id="IPR039425">
    <property type="entry name" value="RNA_pol_sigma-70-like"/>
</dbReference>
<accession>A0A3D8YEA6</accession>
<dbReference type="GO" id="GO:0016987">
    <property type="term" value="F:sigma factor activity"/>
    <property type="evidence" value="ECO:0007669"/>
    <property type="project" value="UniProtKB-KW"/>
</dbReference>
<proteinExistence type="inferred from homology"/>
<dbReference type="NCBIfam" id="TIGR02937">
    <property type="entry name" value="sigma70-ECF"/>
    <property type="match status" value="1"/>
</dbReference>
<sequence>MFENHPESITDNAAWSMFKDGNDQSLNILLSRYFRPMLHYGSKFTKDRFLVEDVIQDLFLEFLEKRNRLGDPVSVKNYLLKCLRNNLIRALKAQGQQYDISEDQDLVIEPENMERFLISIDESAELSSKINSYFSLLTSRQRECLFLRFYQDLSNDEIAQIMGINKQSVSNLLARSISVLKENWVYMLIYFHHLTC</sequence>
<dbReference type="GO" id="GO:0006352">
    <property type="term" value="P:DNA-templated transcription initiation"/>
    <property type="evidence" value="ECO:0007669"/>
    <property type="project" value="InterPro"/>
</dbReference>
<dbReference type="AlphaFoldDB" id="A0A3D8YEA6"/>
<dbReference type="SUPFAM" id="SSF88946">
    <property type="entry name" value="Sigma2 domain of RNA polymerase sigma factors"/>
    <property type="match status" value="1"/>
</dbReference>
<dbReference type="InterPro" id="IPR007627">
    <property type="entry name" value="RNA_pol_sigma70_r2"/>
</dbReference>
<evidence type="ECO:0000256" key="1">
    <source>
        <dbReference type="ARBA" id="ARBA00010641"/>
    </source>
</evidence>